<dbReference type="EMBL" id="LAZR01017065">
    <property type="protein sequence ID" value="KKM01921.1"/>
    <property type="molecule type" value="Genomic_DNA"/>
</dbReference>
<proteinExistence type="predicted"/>
<reference evidence="1" key="1">
    <citation type="journal article" date="2015" name="Nature">
        <title>Complex archaea that bridge the gap between prokaryotes and eukaryotes.</title>
        <authorList>
            <person name="Spang A."/>
            <person name="Saw J.H."/>
            <person name="Jorgensen S.L."/>
            <person name="Zaremba-Niedzwiedzka K."/>
            <person name="Martijn J."/>
            <person name="Lind A.E."/>
            <person name="van Eijk R."/>
            <person name="Schleper C."/>
            <person name="Guy L."/>
            <person name="Ettema T.J."/>
        </authorList>
    </citation>
    <scope>NUCLEOTIDE SEQUENCE</scope>
</reference>
<comment type="caution">
    <text evidence="1">The sequence shown here is derived from an EMBL/GenBank/DDBJ whole genome shotgun (WGS) entry which is preliminary data.</text>
</comment>
<evidence type="ECO:0000313" key="1">
    <source>
        <dbReference type="EMBL" id="KKM01921.1"/>
    </source>
</evidence>
<organism evidence="1">
    <name type="scientific">marine sediment metagenome</name>
    <dbReference type="NCBI Taxonomy" id="412755"/>
    <lineage>
        <taxon>unclassified sequences</taxon>
        <taxon>metagenomes</taxon>
        <taxon>ecological metagenomes</taxon>
    </lineage>
</organism>
<protein>
    <submittedName>
        <fullName evidence="1">Uncharacterized protein</fullName>
    </submittedName>
</protein>
<accession>A0A0F9J7U6</accession>
<gene>
    <name evidence="1" type="ORF">LCGC14_1789570</name>
</gene>
<name>A0A0F9J7U6_9ZZZZ</name>
<dbReference type="AlphaFoldDB" id="A0A0F9J7U6"/>
<sequence length="260" mass="28647">MPESLGLPASLGMLDRPGQAVQQTLLGDLPAGFRAMFAPGDLSIKERDSFLKEHGLDKGPWGPVFRMLTNPLLIMTLALSYKFPVVKAGSMFKVQNMVGAMTKRFPIMGRLASMQGLYRGTGIPETYGGVVRDIWDFRSRYNGQMSTLLRQFRSRVGRDVTQKEQLMVSSWLDGLHRPLRGWEGTNGVITIGKGASRVELPAVGTLMPNLEAQMGRPLKQFAEGTRGVLDSINLETFGNSGFHLFKSISSKNDLKKGTIL</sequence>